<keyword evidence="4" id="KW-1185">Reference proteome</keyword>
<comment type="caution">
    <text evidence="3">The sequence shown here is derived from an EMBL/GenBank/DDBJ whole genome shotgun (WGS) entry which is preliminary data.</text>
</comment>
<evidence type="ECO:0000313" key="3">
    <source>
        <dbReference type="EMBL" id="GLD64302.1"/>
    </source>
</evidence>
<proteinExistence type="predicted"/>
<evidence type="ECO:0000313" key="4">
    <source>
        <dbReference type="Proteomes" id="UP001279410"/>
    </source>
</evidence>
<evidence type="ECO:0000256" key="1">
    <source>
        <dbReference type="ARBA" id="ARBA00022603"/>
    </source>
</evidence>
<reference evidence="3" key="1">
    <citation type="submission" date="2022-08" db="EMBL/GenBank/DDBJ databases">
        <title>Genome sequencing of akame (Lates japonicus).</title>
        <authorList>
            <person name="Hashiguchi Y."/>
            <person name="Takahashi H."/>
        </authorList>
    </citation>
    <scope>NUCLEOTIDE SEQUENCE</scope>
    <source>
        <strain evidence="3">Kochi</strain>
    </source>
</reference>
<dbReference type="Proteomes" id="UP001279410">
    <property type="component" value="Unassembled WGS sequence"/>
</dbReference>
<dbReference type="EMBL" id="BRZM01000069">
    <property type="protein sequence ID" value="GLD64302.1"/>
    <property type="molecule type" value="Genomic_DNA"/>
</dbReference>
<keyword evidence="2" id="KW-0949">S-adenosyl-L-methionine</keyword>
<dbReference type="GO" id="GO:0032991">
    <property type="term" value="C:protein-containing complex"/>
    <property type="evidence" value="ECO:0007669"/>
    <property type="project" value="TreeGrafter"/>
</dbReference>
<dbReference type="GO" id="GO:0008168">
    <property type="term" value="F:methyltransferase activity"/>
    <property type="evidence" value="ECO:0007669"/>
    <property type="project" value="UniProtKB-KW"/>
</dbReference>
<sequence>MTCVVDEDDPFPVDDCLFAETFSQENLYSLVGHELRIRQVFGANLGVAAPVWEAALHLCRYFEEQRVELRGKRIIELGAGTGVVGILAARLGAAVTLTDLPLALPQLEANVSANMPSSGWPSLSPAVLPLSWGEDHMNFTSDWDLVLCADIIYLPQTYPLLVDTLTHLCKKGAVAYLSSKMRKEHGTPGFYEESLPSRFNVELVHRDDKQNINIYRASLRTDQ</sequence>
<dbReference type="PANTHER" id="PTHR14614">
    <property type="entry name" value="HEPATOCELLULAR CARCINOMA-ASSOCIATED ANTIGEN"/>
    <property type="match status" value="1"/>
</dbReference>
<name>A0AAD3MYT4_LATJO</name>
<keyword evidence="1 3" id="KW-0808">Transferase</keyword>
<dbReference type="InterPro" id="IPR029063">
    <property type="entry name" value="SAM-dependent_MTases_sf"/>
</dbReference>
<dbReference type="AlphaFoldDB" id="A0AAD3MYT4"/>
<dbReference type="SUPFAM" id="SSF53335">
    <property type="entry name" value="S-adenosyl-L-methionine-dependent methyltransferases"/>
    <property type="match status" value="1"/>
</dbReference>
<organism evidence="3 4">
    <name type="scientific">Lates japonicus</name>
    <name type="common">Japanese lates</name>
    <dbReference type="NCBI Taxonomy" id="270547"/>
    <lineage>
        <taxon>Eukaryota</taxon>
        <taxon>Metazoa</taxon>
        <taxon>Chordata</taxon>
        <taxon>Craniata</taxon>
        <taxon>Vertebrata</taxon>
        <taxon>Euteleostomi</taxon>
        <taxon>Actinopterygii</taxon>
        <taxon>Neopterygii</taxon>
        <taxon>Teleostei</taxon>
        <taxon>Neoteleostei</taxon>
        <taxon>Acanthomorphata</taxon>
        <taxon>Carangaria</taxon>
        <taxon>Carangaria incertae sedis</taxon>
        <taxon>Centropomidae</taxon>
        <taxon>Lates</taxon>
    </lineage>
</organism>
<keyword evidence="1 3" id="KW-0489">Methyltransferase</keyword>
<dbReference type="Gene3D" id="3.40.50.150">
    <property type="entry name" value="Vaccinia Virus protein VP39"/>
    <property type="match status" value="1"/>
</dbReference>
<dbReference type="GO" id="GO:0032259">
    <property type="term" value="P:methylation"/>
    <property type="evidence" value="ECO:0007669"/>
    <property type="project" value="UniProtKB-KW"/>
</dbReference>
<dbReference type="Pfam" id="PF10294">
    <property type="entry name" value="Methyltransf_16"/>
    <property type="match status" value="1"/>
</dbReference>
<accession>A0AAD3MYT4</accession>
<evidence type="ECO:0000256" key="2">
    <source>
        <dbReference type="ARBA" id="ARBA00022691"/>
    </source>
</evidence>
<dbReference type="GO" id="GO:0005829">
    <property type="term" value="C:cytosol"/>
    <property type="evidence" value="ECO:0007669"/>
    <property type="project" value="TreeGrafter"/>
</dbReference>
<gene>
    <name evidence="3" type="ORF">AKAME5_001585500</name>
</gene>
<dbReference type="PANTHER" id="PTHR14614:SF5">
    <property type="entry name" value="EEF1A LYSINE METHYLTRANSFERASE 3"/>
    <property type="match status" value="1"/>
</dbReference>
<protein>
    <submittedName>
        <fullName evidence="3">Protein-lysine methyltransferase METTL21B</fullName>
    </submittedName>
</protein>
<dbReference type="InterPro" id="IPR019410">
    <property type="entry name" value="Methyltransf_16"/>
</dbReference>